<keyword evidence="2" id="KW-1185">Reference proteome</keyword>
<organism evidence="1 2">
    <name type="scientific">Caligus rogercresseyi</name>
    <name type="common">Sea louse</name>
    <dbReference type="NCBI Taxonomy" id="217165"/>
    <lineage>
        <taxon>Eukaryota</taxon>
        <taxon>Metazoa</taxon>
        <taxon>Ecdysozoa</taxon>
        <taxon>Arthropoda</taxon>
        <taxon>Crustacea</taxon>
        <taxon>Multicrustacea</taxon>
        <taxon>Hexanauplia</taxon>
        <taxon>Copepoda</taxon>
        <taxon>Siphonostomatoida</taxon>
        <taxon>Caligidae</taxon>
        <taxon>Caligus</taxon>
    </lineage>
</organism>
<gene>
    <name evidence="1" type="ORF">FKW44_008029</name>
</gene>
<dbReference type="AlphaFoldDB" id="A0A7T8KFJ4"/>
<sequence length="60" mass="6718">MPTFEITKRLIVDFKCLNIFTNESEMGDGVGLAGAGISVFKKDAEILTGTTRFFKQSWKE</sequence>
<accession>A0A7T8KFJ4</accession>
<dbReference type="Proteomes" id="UP000595437">
    <property type="component" value="Chromosome 5"/>
</dbReference>
<protein>
    <submittedName>
        <fullName evidence="1">Uncharacterized protein</fullName>
    </submittedName>
</protein>
<evidence type="ECO:0000313" key="1">
    <source>
        <dbReference type="EMBL" id="QQP55005.1"/>
    </source>
</evidence>
<dbReference type="EMBL" id="CP045894">
    <property type="protein sequence ID" value="QQP55005.1"/>
    <property type="molecule type" value="Genomic_DNA"/>
</dbReference>
<evidence type="ECO:0000313" key="2">
    <source>
        <dbReference type="Proteomes" id="UP000595437"/>
    </source>
</evidence>
<proteinExistence type="predicted"/>
<reference evidence="2" key="1">
    <citation type="submission" date="2021-01" db="EMBL/GenBank/DDBJ databases">
        <title>Caligus Genome Assembly.</title>
        <authorList>
            <person name="Gallardo-Escarate C."/>
        </authorList>
    </citation>
    <scope>NUCLEOTIDE SEQUENCE [LARGE SCALE GENOMIC DNA]</scope>
</reference>
<name>A0A7T8KFJ4_CALRO</name>